<feature type="region of interest" description="Disordered" evidence="1">
    <location>
        <begin position="1"/>
        <end position="61"/>
    </location>
</feature>
<feature type="compositionally biased region" description="Basic and acidic residues" evidence="1">
    <location>
        <begin position="33"/>
        <end position="43"/>
    </location>
</feature>
<evidence type="ECO:0000313" key="2">
    <source>
        <dbReference type="EMBL" id="GAA4305258.1"/>
    </source>
</evidence>
<dbReference type="EMBL" id="BAABET010000003">
    <property type="protein sequence ID" value="GAA4305258.1"/>
    <property type="molecule type" value="Genomic_DNA"/>
</dbReference>
<evidence type="ECO:0000313" key="3">
    <source>
        <dbReference type="Proteomes" id="UP001501115"/>
    </source>
</evidence>
<accession>A0ABP8FJH4</accession>
<dbReference type="RefSeq" id="WP_345661295.1">
    <property type="nucleotide sequence ID" value="NZ_BAABET010000003.1"/>
</dbReference>
<keyword evidence="3" id="KW-1185">Reference proteome</keyword>
<comment type="caution">
    <text evidence="2">The sequence shown here is derived from an EMBL/GenBank/DDBJ whole genome shotgun (WGS) entry which is preliminary data.</text>
</comment>
<sequence length="61" mass="7134">MTDSLRDDSATRARRQTLHTLIDTGRLGHTPHPRKDEWREQLDRVLPPVTTPRTARERECS</sequence>
<evidence type="ECO:0000256" key="1">
    <source>
        <dbReference type="SAM" id="MobiDB-lite"/>
    </source>
</evidence>
<proteinExistence type="predicted"/>
<feature type="compositionally biased region" description="Basic and acidic residues" evidence="1">
    <location>
        <begin position="1"/>
        <end position="11"/>
    </location>
</feature>
<name>A0ABP8FJH4_9ACTN</name>
<reference evidence="3" key="1">
    <citation type="journal article" date="2019" name="Int. J. Syst. Evol. Microbiol.">
        <title>The Global Catalogue of Microorganisms (GCM) 10K type strain sequencing project: providing services to taxonomists for standard genome sequencing and annotation.</title>
        <authorList>
            <consortium name="The Broad Institute Genomics Platform"/>
            <consortium name="The Broad Institute Genome Sequencing Center for Infectious Disease"/>
            <person name="Wu L."/>
            <person name="Ma J."/>
        </authorList>
    </citation>
    <scope>NUCLEOTIDE SEQUENCE [LARGE SCALE GENOMIC DNA]</scope>
    <source>
        <strain evidence="3">JCM 31290</strain>
    </source>
</reference>
<protein>
    <submittedName>
        <fullName evidence="2">Uncharacterized protein</fullName>
    </submittedName>
</protein>
<gene>
    <name evidence="2" type="ORF">GCM10023086_22950</name>
</gene>
<dbReference type="Proteomes" id="UP001501115">
    <property type="component" value="Unassembled WGS sequence"/>
</dbReference>
<organism evidence="2 3">
    <name type="scientific">Streptomyces venetus</name>
    <dbReference type="NCBI Taxonomy" id="1701086"/>
    <lineage>
        <taxon>Bacteria</taxon>
        <taxon>Bacillati</taxon>
        <taxon>Actinomycetota</taxon>
        <taxon>Actinomycetes</taxon>
        <taxon>Kitasatosporales</taxon>
        <taxon>Streptomycetaceae</taxon>
        <taxon>Streptomyces</taxon>
    </lineage>
</organism>